<feature type="transmembrane region" description="Helical" evidence="2">
    <location>
        <begin position="352"/>
        <end position="376"/>
    </location>
</feature>
<feature type="compositionally biased region" description="Basic residues" evidence="1">
    <location>
        <begin position="326"/>
        <end position="339"/>
    </location>
</feature>
<sequence>MLKILNAVKKICMVQNSYEEAKYKPAMCVSALAHPSIHVSKDVAKNALVRTSAVIIACLAACLAVCLAMCSTASLPAYAIFANFTDSTVENSHQYQQNPIIQTTHTASTTAFIQSDSVARYVLASIRNARSRLYDNRGTYFNGMPLQDYVSRCGLSKEAYVNNIQYDAANEQDAFRRAQETAQHGKFGHFGPDGVSAPDYTGRKAWAENLSWGVDLAGSMQLWIQNEESALRATAGAFSEDNGHLYQILNPSNISFGYGEASGGPYGVVGALTLSEYNGDIDYPDGKIGPESPEEQKKRAEEEQKKKEEQQRKDEEAKKKVVAHEKHGRRVKHKHHKKFASAMKKSSVTHGFMPFVIVLSSALVSCVVAVAAWIFLKRRLITKNSLHVKHIAHSKTGGSEKSSDNSKDKQ</sequence>
<gene>
    <name evidence="3" type="ORF">HMPREF3208_00371</name>
</gene>
<keyword evidence="2" id="KW-0472">Membrane</keyword>
<proteinExistence type="predicted"/>
<feature type="region of interest" description="Disordered" evidence="1">
    <location>
        <begin position="283"/>
        <end position="339"/>
    </location>
</feature>
<dbReference type="OrthoDB" id="4398810at2"/>
<organism evidence="3 4">
    <name type="scientific">Gardnerella vaginalis</name>
    <dbReference type="NCBI Taxonomy" id="2702"/>
    <lineage>
        <taxon>Bacteria</taxon>
        <taxon>Bacillati</taxon>
        <taxon>Actinomycetota</taxon>
        <taxon>Actinomycetes</taxon>
        <taxon>Bifidobacteriales</taxon>
        <taxon>Bifidobacteriaceae</taxon>
        <taxon>Gardnerella</taxon>
    </lineage>
</organism>
<evidence type="ECO:0000256" key="1">
    <source>
        <dbReference type="SAM" id="MobiDB-lite"/>
    </source>
</evidence>
<comment type="caution">
    <text evidence="3">The sequence shown here is derived from an EMBL/GenBank/DDBJ whole genome shotgun (WGS) entry which is preliminary data.</text>
</comment>
<dbReference type="Gene3D" id="3.40.33.10">
    <property type="entry name" value="CAP"/>
    <property type="match status" value="1"/>
</dbReference>
<evidence type="ECO:0000256" key="2">
    <source>
        <dbReference type="SAM" id="Phobius"/>
    </source>
</evidence>
<reference evidence="3 4" key="1">
    <citation type="submission" date="2016-01" db="EMBL/GenBank/DDBJ databases">
        <authorList>
            <person name="Oliw E.H."/>
        </authorList>
    </citation>
    <scope>NUCLEOTIDE SEQUENCE [LARGE SCALE GENOMIC DNA]</scope>
    <source>
        <strain evidence="3 4">PSS_7772B</strain>
    </source>
</reference>
<dbReference type="AlphaFoldDB" id="A0A133P113"/>
<evidence type="ECO:0000313" key="4">
    <source>
        <dbReference type="Proteomes" id="UP000070687"/>
    </source>
</evidence>
<feature type="compositionally biased region" description="Basic and acidic residues" evidence="1">
    <location>
        <begin position="294"/>
        <end position="325"/>
    </location>
</feature>
<protein>
    <submittedName>
        <fullName evidence="3">Uncharacterized protein</fullName>
    </submittedName>
</protein>
<evidence type="ECO:0000313" key="3">
    <source>
        <dbReference type="EMBL" id="KXA22223.1"/>
    </source>
</evidence>
<dbReference type="EMBL" id="LRQB01000020">
    <property type="protein sequence ID" value="KXA22223.1"/>
    <property type="molecule type" value="Genomic_DNA"/>
</dbReference>
<dbReference type="Proteomes" id="UP000070687">
    <property type="component" value="Unassembled WGS sequence"/>
</dbReference>
<dbReference type="PATRIC" id="fig|2702.100.peg.355"/>
<name>A0A133P113_GARVA</name>
<dbReference type="InterPro" id="IPR035940">
    <property type="entry name" value="CAP_sf"/>
</dbReference>
<feature type="transmembrane region" description="Helical" evidence="2">
    <location>
        <begin position="54"/>
        <end position="81"/>
    </location>
</feature>
<keyword evidence="2" id="KW-0812">Transmembrane</keyword>
<accession>A0A133P113</accession>
<dbReference type="SUPFAM" id="SSF55797">
    <property type="entry name" value="PR-1-like"/>
    <property type="match status" value="1"/>
</dbReference>
<keyword evidence="2" id="KW-1133">Transmembrane helix</keyword>